<dbReference type="PANTHER" id="PTHR37316:SF3">
    <property type="entry name" value="TEICHOIC ACID GLYCEROL-PHOSPHATE TRANSFERASE"/>
    <property type="match status" value="1"/>
</dbReference>
<dbReference type="GO" id="GO:0047355">
    <property type="term" value="F:CDP-glycerol glycerophosphotransferase activity"/>
    <property type="evidence" value="ECO:0007669"/>
    <property type="project" value="InterPro"/>
</dbReference>
<evidence type="ECO:0000256" key="3">
    <source>
        <dbReference type="ARBA" id="ARBA00022475"/>
    </source>
</evidence>
<comment type="similarity">
    <text evidence="2">Belongs to the CDP-glycerol glycerophosphotransferase family.</text>
</comment>
<dbReference type="Proteomes" id="UP001254075">
    <property type="component" value="Unassembled WGS sequence"/>
</dbReference>
<dbReference type="GO" id="GO:0019350">
    <property type="term" value="P:teichoic acid biosynthetic process"/>
    <property type="evidence" value="ECO:0007669"/>
    <property type="project" value="UniProtKB-KW"/>
</dbReference>
<dbReference type="SUPFAM" id="SSF53756">
    <property type="entry name" value="UDP-Glycosyltransferase/glycogen phosphorylase"/>
    <property type="match status" value="1"/>
</dbReference>
<dbReference type="InterPro" id="IPR051612">
    <property type="entry name" value="Teichoic_Acid_Biosynth"/>
</dbReference>
<dbReference type="Gene3D" id="3.40.50.12580">
    <property type="match status" value="1"/>
</dbReference>
<evidence type="ECO:0000256" key="1">
    <source>
        <dbReference type="ARBA" id="ARBA00004202"/>
    </source>
</evidence>
<evidence type="ECO:0000313" key="8">
    <source>
        <dbReference type="Proteomes" id="UP001254075"/>
    </source>
</evidence>
<proteinExistence type="inferred from homology"/>
<dbReference type="AlphaFoldDB" id="A0AAW8W743"/>
<dbReference type="RefSeq" id="WP_313845203.1">
    <property type="nucleotide sequence ID" value="NZ_JAVLAM010000001.1"/>
</dbReference>
<dbReference type="InterPro" id="IPR043149">
    <property type="entry name" value="TagF_N"/>
</dbReference>
<accession>A0AAW8W743</accession>
<keyword evidence="3" id="KW-1003">Cell membrane</keyword>
<dbReference type="EMBL" id="JAVLAM010000001">
    <property type="protein sequence ID" value="MDT7014542.1"/>
    <property type="molecule type" value="Genomic_DNA"/>
</dbReference>
<dbReference type="Gene3D" id="3.40.50.11820">
    <property type="match status" value="1"/>
</dbReference>
<gene>
    <name evidence="7" type="ORF">RI532_08995</name>
</gene>
<evidence type="ECO:0000256" key="4">
    <source>
        <dbReference type="ARBA" id="ARBA00022679"/>
    </source>
</evidence>
<dbReference type="InterPro" id="IPR043148">
    <property type="entry name" value="TagF_C"/>
</dbReference>
<reference evidence="7" key="1">
    <citation type="submission" date="2023-08" db="EMBL/GenBank/DDBJ databases">
        <authorList>
            <person name="Page C.A."/>
            <person name="Perez-Diaz I.M."/>
        </authorList>
    </citation>
    <scope>NUCLEOTIDE SEQUENCE</scope>
    <source>
        <strain evidence="7">3.8.38</strain>
    </source>
</reference>
<name>A0AAW8W743_9LACO</name>
<evidence type="ECO:0000256" key="5">
    <source>
        <dbReference type="ARBA" id="ARBA00022944"/>
    </source>
</evidence>
<keyword evidence="6" id="KW-0472">Membrane</keyword>
<keyword evidence="5" id="KW-0777">Teichoic acid biosynthesis</keyword>
<organism evidence="7 8">
    <name type="scientific">Levilactobacillus namurensis</name>
    <dbReference type="NCBI Taxonomy" id="380393"/>
    <lineage>
        <taxon>Bacteria</taxon>
        <taxon>Bacillati</taxon>
        <taxon>Bacillota</taxon>
        <taxon>Bacilli</taxon>
        <taxon>Lactobacillales</taxon>
        <taxon>Lactobacillaceae</taxon>
        <taxon>Levilactobacillus</taxon>
    </lineage>
</organism>
<dbReference type="Pfam" id="PF04464">
    <property type="entry name" value="Glyphos_transf"/>
    <property type="match status" value="1"/>
</dbReference>
<dbReference type="GO" id="GO:0005886">
    <property type="term" value="C:plasma membrane"/>
    <property type="evidence" value="ECO:0007669"/>
    <property type="project" value="UniProtKB-SubCell"/>
</dbReference>
<sequence length="410" mass="47626">MANGRKSVIQMAKLVARYGLIVLNDGLICLPIKRRLVLFESFNGKDVNDNPAAIYRELVAEDPRYRTTAYFSVKPREYAALHAKYPEIQLIKRFTPKWVYLMARAEFWVLNSRLPNWWHANRRTTTIQTWHGTPLKKLGTDIDHVAIPGQTTARYHADFVTAANRWDYLIAPNQYSQEIFKRAFGYRGRFLPIGYPRNDVLYTADTPDQVAAVKQRLLPGVTGPVVTYAPTWRDDDAIRPGVYRFDLPFDLGEFFRHVSADTHLVIRPHYLVKDQVDIRGYEDRVTVLAETDIAELYLISNLLITDYSSVMFDYANLKRPQLFFAYDLAHYRDQLRGFYFDYTAQTLPGPLVTQTSSFYQQLDVWRDHGQFPDHAAAQAAFYHRFCDWEDGTASRRVARLIRTGKDEDDE</sequence>
<dbReference type="InterPro" id="IPR007554">
    <property type="entry name" value="Glycerophosphate_synth"/>
</dbReference>
<comment type="caution">
    <text evidence="7">The sequence shown here is derived from an EMBL/GenBank/DDBJ whole genome shotgun (WGS) entry which is preliminary data.</text>
</comment>
<evidence type="ECO:0000256" key="6">
    <source>
        <dbReference type="ARBA" id="ARBA00023136"/>
    </source>
</evidence>
<keyword evidence="4" id="KW-0808">Transferase</keyword>
<evidence type="ECO:0000313" key="7">
    <source>
        <dbReference type="EMBL" id="MDT7014542.1"/>
    </source>
</evidence>
<protein>
    <submittedName>
        <fullName evidence="7">CDP-glycerol glycerophosphotransferase family protein</fullName>
    </submittedName>
</protein>
<evidence type="ECO:0000256" key="2">
    <source>
        <dbReference type="ARBA" id="ARBA00010488"/>
    </source>
</evidence>
<dbReference type="PANTHER" id="PTHR37316">
    <property type="entry name" value="TEICHOIC ACID GLYCEROL-PHOSPHATE PRIMASE"/>
    <property type="match status" value="1"/>
</dbReference>
<comment type="subcellular location">
    <subcellularLocation>
        <location evidence="1">Cell membrane</location>
        <topology evidence="1">Peripheral membrane protein</topology>
    </subcellularLocation>
</comment>